<dbReference type="GO" id="GO:0071949">
    <property type="term" value="F:FAD binding"/>
    <property type="evidence" value="ECO:0007669"/>
    <property type="project" value="InterPro"/>
</dbReference>
<dbReference type="Proteomes" id="UP000628137">
    <property type="component" value="Unassembled WGS sequence"/>
</dbReference>
<evidence type="ECO:0000256" key="2">
    <source>
        <dbReference type="ARBA" id="ARBA00023002"/>
    </source>
</evidence>
<dbReference type="InterPro" id="IPR016167">
    <property type="entry name" value="FAD-bd_PCMH_sub1"/>
</dbReference>
<dbReference type="GO" id="GO:0016020">
    <property type="term" value="C:membrane"/>
    <property type="evidence" value="ECO:0007669"/>
    <property type="project" value="InterPro"/>
</dbReference>
<dbReference type="Pfam" id="PF04030">
    <property type="entry name" value="ALO"/>
    <property type="match status" value="1"/>
</dbReference>
<name>A0A923K409_9PSED</name>
<evidence type="ECO:0000313" key="4">
    <source>
        <dbReference type="EMBL" id="MBC3470132.1"/>
    </source>
</evidence>
<dbReference type="EMBL" id="JABWRP010000003">
    <property type="protein sequence ID" value="MBC3470132.1"/>
    <property type="molecule type" value="Genomic_DNA"/>
</dbReference>
<dbReference type="GO" id="GO:0003885">
    <property type="term" value="F:D-arabinono-1,4-lactone oxidase activity"/>
    <property type="evidence" value="ECO:0007669"/>
    <property type="project" value="InterPro"/>
</dbReference>
<evidence type="ECO:0000259" key="3">
    <source>
        <dbReference type="PROSITE" id="PS51387"/>
    </source>
</evidence>
<dbReference type="SUPFAM" id="SSF56176">
    <property type="entry name" value="FAD-binding/transporter-associated domain-like"/>
    <property type="match status" value="1"/>
</dbReference>
<reference evidence="5" key="3">
    <citation type="submission" date="2021-06" db="EMBL/GenBank/DDBJ databases">
        <title>Updating the genus Pseudomonas: Description of 43 new species and partition of the Pseudomonas putida group.</title>
        <authorList>
            <person name="Girard L."/>
            <person name="Lood C."/>
            <person name="Vandamme P."/>
            <person name="Rokni-Zadeh H."/>
            <person name="Van Noort V."/>
            <person name="Hofte M."/>
            <person name="Lavigne R."/>
            <person name="De Mot R."/>
        </authorList>
    </citation>
    <scope>NUCLEOTIDE SEQUENCE</scope>
    <source>
        <strain evidence="5">RW4S2</strain>
    </source>
</reference>
<comment type="caution">
    <text evidence="4">The sequence shown here is derived from an EMBL/GenBank/DDBJ whole genome shotgun (WGS) entry which is preliminary data.</text>
</comment>
<dbReference type="InterPro" id="IPR016169">
    <property type="entry name" value="FAD-bd_PCMH_sub2"/>
</dbReference>
<accession>A0A923K409</accession>
<dbReference type="Gene3D" id="3.30.70.2520">
    <property type="match status" value="1"/>
</dbReference>
<gene>
    <name evidence="5" type="ORF">HU738_004840</name>
    <name evidence="4" type="ORF">HU738_06135</name>
</gene>
<keyword evidence="1" id="KW-0274">FAD</keyword>
<sequence>MELPRGGHWRNWVGNQSFVAEHMASPQSEDEISALVHAATSQGKSVRCAGSGHSFTPVVATSGLLMSLQNYQGITHVDQQRKRVSVKAGTKLNTITRFLKEVGYSLKNQGDIDSQAIAGALATGTHGTGTTLGNLSSQVVGMKIVRPDGSVMEVTDNDNLDLLHATQVNIGMFGVITEMTLEVSDAYWLHDRVWREDFESLMERYDELAAKHRHFGFFWCPTSESRHLYCLPDTQKVSLSNKDFDVCEVKVMDMTDERTFYEGEHEKIAYSSEVFAIHYVANFHELEYAVPAQYGKQALREIRDLVLTKHPNCIYPVEYRFTKGDPAWISPFHNQDSVTISCSGGPNGVDYWPFLKDVDDILRQYGSRPHWGKLHFTQREDVDRWFPKAEEFRQLRRSVDPNGYFLNDHLRALFG</sequence>
<dbReference type="Gene3D" id="3.30.43.10">
    <property type="entry name" value="Uridine Diphospho-n-acetylenolpyruvylglucosamine Reductase, domain 2"/>
    <property type="match status" value="1"/>
</dbReference>
<evidence type="ECO:0000313" key="5">
    <source>
        <dbReference type="EMBL" id="MBV4540367.1"/>
    </source>
</evidence>
<feature type="domain" description="FAD-binding PCMH-type" evidence="3">
    <location>
        <begin position="5"/>
        <end position="186"/>
    </location>
</feature>
<dbReference type="AlphaFoldDB" id="A0A923K409"/>
<organism evidence="4">
    <name type="scientific">Pseudomonas vlassakiae</name>
    <dbReference type="NCBI Taxonomy" id="485888"/>
    <lineage>
        <taxon>Bacteria</taxon>
        <taxon>Pseudomonadati</taxon>
        <taxon>Pseudomonadota</taxon>
        <taxon>Gammaproteobacteria</taxon>
        <taxon>Pseudomonadales</taxon>
        <taxon>Pseudomonadaceae</taxon>
        <taxon>Pseudomonas</taxon>
    </lineage>
</organism>
<dbReference type="PROSITE" id="PS51387">
    <property type="entry name" value="FAD_PCMH"/>
    <property type="match status" value="1"/>
</dbReference>
<dbReference type="InterPro" id="IPR016171">
    <property type="entry name" value="Vanillyl_alc_oxidase_C-sub2"/>
</dbReference>
<keyword evidence="6" id="KW-1185">Reference proteome</keyword>
<proteinExistence type="predicted"/>
<dbReference type="PIRSF" id="PIRSF000136">
    <property type="entry name" value="LGO_GLO"/>
    <property type="match status" value="1"/>
</dbReference>
<dbReference type="Pfam" id="PF01565">
    <property type="entry name" value="FAD_binding_4"/>
    <property type="match status" value="1"/>
</dbReference>
<dbReference type="InterPro" id="IPR016166">
    <property type="entry name" value="FAD-bd_PCMH"/>
</dbReference>
<evidence type="ECO:0000313" key="6">
    <source>
        <dbReference type="Proteomes" id="UP000628137"/>
    </source>
</evidence>
<dbReference type="RefSeq" id="WP_186601552.1">
    <property type="nucleotide sequence ID" value="NZ_JABWRP020000003.1"/>
</dbReference>
<dbReference type="PANTHER" id="PTHR43762:SF1">
    <property type="entry name" value="D-ARABINONO-1,4-LACTONE OXIDASE"/>
    <property type="match status" value="1"/>
</dbReference>
<dbReference type="Gene3D" id="1.10.45.10">
    <property type="entry name" value="Vanillyl-alcohol Oxidase, Chain A, domain 4"/>
    <property type="match status" value="1"/>
</dbReference>
<dbReference type="InterPro" id="IPR007173">
    <property type="entry name" value="ALO_C"/>
</dbReference>
<dbReference type="PANTHER" id="PTHR43762">
    <property type="entry name" value="L-GULONOLACTONE OXIDASE"/>
    <property type="match status" value="1"/>
</dbReference>
<dbReference type="InterPro" id="IPR010031">
    <property type="entry name" value="FAD_lactone_oxidase-like"/>
</dbReference>
<dbReference type="InterPro" id="IPR006094">
    <property type="entry name" value="Oxid_FAD_bind_N"/>
</dbReference>
<reference evidence="4" key="2">
    <citation type="submission" date="2020-07" db="EMBL/GenBank/DDBJ databases">
        <authorList>
            <person name="Lood C."/>
            <person name="Girard L."/>
        </authorList>
    </citation>
    <scope>NUCLEOTIDE SEQUENCE</scope>
    <source>
        <strain evidence="4">RW4S2</strain>
    </source>
</reference>
<keyword evidence="1" id="KW-0285">Flavoprotein</keyword>
<dbReference type="Gene3D" id="3.30.465.10">
    <property type="match status" value="1"/>
</dbReference>
<evidence type="ECO:0000256" key="1">
    <source>
        <dbReference type="ARBA" id="ARBA00022827"/>
    </source>
</evidence>
<dbReference type="InterPro" id="IPR036318">
    <property type="entry name" value="FAD-bd_PCMH-like_sf"/>
</dbReference>
<protein>
    <submittedName>
        <fullName evidence="4">FAD-binding protein</fullName>
    </submittedName>
</protein>
<reference evidence="4 6" key="1">
    <citation type="journal article" date="2020" name="Microorganisms">
        <title>Reliable Identification of Environmental Pseudomonas Isolates Using the rpoD Gene.</title>
        <authorList>
            <consortium name="The Broad Institute Genome Sequencing Platform"/>
            <person name="Girard L."/>
            <person name="Lood C."/>
            <person name="Rokni-Zadeh H."/>
            <person name="van Noort V."/>
            <person name="Lavigne R."/>
            <person name="De Mot R."/>
        </authorList>
    </citation>
    <scope>NUCLEOTIDE SEQUENCE</scope>
    <source>
        <strain evidence="4 6">RW4S2</strain>
    </source>
</reference>
<dbReference type="EMBL" id="JABWRP020000003">
    <property type="protein sequence ID" value="MBV4540367.1"/>
    <property type="molecule type" value="Genomic_DNA"/>
</dbReference>
<keyword evidence="2" id="KW-0560">Oxidoreductase</keyword>